<dbReference type="InterPro" id="IPR040817">
    <property type="entry name" value="LIFR_D2"/>
</dbReference>
<accession>A0A8T2KMN9</accession>
<evidence type="ECO:0000256" key="2">
    <source>
        <dbReference type="ARBA" id="ARBA00008921"/>
    </source>
</evidence>
<dbReference type="InterPro" id="IPR048497">
    <property type="entry name" value="LIF-R-like_Ig-like"/>
</dbReference>
<feature type="chain" id="PRO_5035931043" description="Fibronectin type-III domain-containing protein" evidence="12">
    <location>
        <begin position="25"/>
        <end position="897"/>
    </location>
</feature>
<evidence type="ECO:0000256" key="12">
    <source>
        <dbReference type="SAM" id="SignalP"/>
    </source>
</evidence>
<evidence type="ECO:0000256" key="8">
    <source>
        <dbReference type="ARBA" id="ARBA00023157"/>
    </source>
</evidence>
<evidence type="ECO:0000256" key="3">
    <source>
        <dbReference type="ARBA" id="ARBA00022692"/>
    </source>
</evidence>
<evidence type="ECO:0000256" key="4">
    <source>
        <dbReference type="ARBA" id="ARBA00022729"/>
    </source>
</evidence>
<keyword evidence="10" id="KW-0325">Glycoprotein</keyword>
<dbReference type="OrthoDB" id="6382334at2759"/>
<dbReference type="Gene3D" id="2.60.40.10">
    <property type="entry name" value="Immunoglobulins"/>
    <property type="match status" value="7"/>
</dbReference>
<evidence type="ECO:0000256" key="10">
    <source>
        <dbReference type="ARBA" id="ARBA00023180"/>
    </source>
</evidence>
<dbReference type="FunFam" id="2.60.40.10:FF:000657">
    <property type="entry name" value="Leukemia inhibitory factor receptor"/>
    <property type="match status" value="1"/>
</dbReference>
<dbReference type="Pfam" id="PF21177">
    <property type="entry name" value="LIF-R_Ig-like"/>
    <property type="match status" value="1"/>
</dbReference>
<evidence type="ECO:0000256" key="5">
    <source>
        <dbReference type="ARBA" id="ARBA00022737"/>
    </source>
</evidence>
<dbReference type="InterPro" id="IPR003961">
    <property type="entry name" value="FN3_dom"/>
</dbReference>
<dbReference type="SMART" id="SM00060">
    <property type="entry name" value="FN3"/>
    <property type="match status" value="4"/>
</dbReference>
<proteinExistence type="inferred from homology"/>
<organism evidence="14 15">
    <name type="scientific">Hymenochirus boettgeri</name>
    <name type="common">Congo dwarf clawed frog</name>
    <dbReference type="NCBI Taxonomy" id="247094"/>
    <lineage>
        <taxon>Eukaryota</taxon>
        <taxon>Metazoa</taxon>
        <taxon>Chordata</taxon>
        <taxon>Craniata</taxon>
        <taxon>Vertebrata</taxon>
        <taxon>Euteleostomi</taxon>
        <taxon>Amphibia</taxon>
        <taxon>Batrachia</taxon>
        <taxon>Anura</taxon>
        <taxon>Pipoidea</taxon>
        <taxon>Pipidae</taxon>
        <taxon>Pipinae</taxon>
        <taxon>Hymenochirus</taxon>
    </lineage>
</organism>
<name>A0A8T2KMN9_9PIPI</name>
<dbReference type="InterPro" id="IPR003529">
    <property type="entry name" value="Hematopoietin_rcpt_Gp130_CS"/>
</dbReference>
<dbReference type="Pfam" id="PF00041">
    <property type="entry name" value="fn3"/>
    <property type="match status" value="1"/>
</dbReference>
<keyword evidence="5" id="KW-0677">Repeat</keyword>
<gene>
    <name evidence="14" type="ORF">GDO86_002467</name>
</gene>
<evidence type="ECO:0000256" key="7">
    <source>
        <dbReference type="ARBA" id="ARBA00023136"/>
    </source>
</evidence>
<comment type="similarity">
    <text evidence="2">Belongs to the type I cytokine receptor family. Type 2 subfamily.</text>
</comment>
<keyword evidence="6 11" id="KW-1133">Transmembrane helix</keyword>
<dbReference type="PANTHER" id="PTHR48423:SF1">
    <property type="entry name" value="INTERLEUKIN-27 RECEPTOR SUBUNIT ALPHA"/>
    <property type="match status" value="1"/>
</dbReference>
<keyword evidence="7 11" id="KW-0472">Membrane</keyword>
<keyword evidence="8" id="KW-1015">Disulfide bond</keyword>
<keyword evidence="9" id="KW-0675">Receptor</keyword>
<dbReference type="CDD" id="cd00063">
    <property type="entry name" value="FN3"/>
    <property type="match status" value="3"/>
</dbReference>
<dbReference type="FunFam" id="2.60.40.10:FF:001289">
    <property type="entry name" value="Oncostatin-M-specific receptor subunit beta"/>
    <property type="match status" value="1"/>
</dbReference>
<feature type="domain" description="Fibronectin type-III" evidence="13">
    <location>
        <begin position="421"/>
        <end position="519"/>
    </location>
</feature>
<dbReference type="GO" id="GO:0004896">
    <property type="term" value="F:cytokine receptor activity"/>
    <property type="evidence" value="ECO:0007669"/>
    <property type="project" value="InterPro"/>
</dbReference>
<dbReference type="PROSITE" id="PS50853">
    <property type="entry name" value="FN3"/>
    <property type="match status" value="2"/>
</dbReference>
<keyword evidence="3 11" id="KW-0812">Transmembrane</keyword>
<evidence type="ECO:0000256" key="9">
    <source>
        <dbReference type="ARBA" id="ARBA00023170"/>
    </source>
</evidence>
<protein>
    <recommendedName>
        <fullName evidence="13">Fibronectin type-III domain-containing protein</fullName>
    </recommendedName>
</protein>
<dbReference type="InterPro" id="IPR036116">
    <property type="entry name" value="FN3_sf"/>
</dbReference>
<dbReference type="InterPro" id="IPR013783">
    <property type="entry name" value="Ig-like_fold"/>
</dbReference>
<feature type="domain" description="Fibronectin type-III" evidence="13">
    <location>
        <begin position="317"/>
        <end position="417"/>
    </location>
</feature>
<dbReference type="PANTHER" id="PTHR48423">
    <property type="entry name" value="INTERLEUKIN-27 RECEPTOR SUBUNIT ALPHA"/>
    <property type="match status" value="1"/>
</dbReference>
<evidence type="ECO:0000259" key="13">
    <source>
        <dbReference type="PROSITE" id="PS50853"/>
    </source>
</evidence>
<evidence type="ECO:0000256" key="1">
    <source>
        <dbReference type="ARBA" id="ARBA00004479"/>
    </source>
</evidence>
<comment type="subcellular location">
    <subcellularLocation>
        <location evidence="1">Membrane</location>
        <topology evidence="1">Single-pass type I membrane protein</topology>
    </subcellularLocation>
</comment>
<dbReference type="AlphaFoldDB" id="A0A8T2KMN9"/>
<evidence type="ECO:0000313" key="15">
    <source>
        <dbReference type="Proteomes" id="UP000812440"/>
    </source>
</evidence>
<dbReference type="InterPro" id="IPR052672">
    <property type="entry name" value="Type1_Cytokine_Rcpt_Type2"/>
</dbReference>
<dbReference type="Proteomes" id="UP000812440">
    <property type="component" value="Chromosome 1"/>
</dbReference>
<reference evidence="14" key="1">
    <citation type="thesis" date="2020" institute="ProQuest LLC" country="789 East Eisenhower Parkway, Ann Arbor, MI, USA">
        <title>Comparative Genomics and Chromosome Evolution.</title>
        <authorList>
            <person name="Mudd A.B."/>
        </authorList>
    </citation>
    <scope>NUCLEOTIDE SEQUENCE</scope>
    <source>
        <strain evidence="14">Female2</strain>
        <tissue evidence="14">Blood</tissue>
    </source>
</reference>
<evidence type="ECO:0000256" key="6">
    <source>
        <dbReference type="ARBA" id="ARBA00022989"/>
    </source>
</evidence>
<comment type="caution">
    <text evidence="14">The sequence shown here is derived from an EMBL/GenBank/DDBJ whole genome shotgun (WGS) entry which is preliminary data.</text>
</comment>
<keyword evidence="15" id="KW-1185">Reference proteome</keyword>
<dbReference type="Pfam" id="PF17971">
    <property type="entry name" value="LIFR_D2"/>
    <property type="match status" value="1"/>
</dbReference>
<dbReference type="PROSITE" id="PS01353">
    <property type="entry name" value="HEMATOPO_REC_L_F2"/>
    <property type="match status" value="1"/>
</dbReference>
<feature type="transmembrane region" description="Helical" evidence="11">
    <location>
        <begin position="731"/>
        <end position="755"/>
    </location>
</feature>
<dbReference type="FunFam" id="2.60.40.10:FF:000607">
    <property type="entry name" value="Leukemia inhibitory factor receptor"/>
    <property type="match status" value="1"/>
</dbReference>
<dbReference type="Pfam" id="PF25552">
    <property type="entry name" value="LIFR_D4"/>
    <property type="match status" value="1"/>
</dbReference>
<evidence type="ECO:0000256" key="11">
    <source>
        <dbReference type="SAM" id="Phobius"/>
    </source>
</evidence>
<feature type="signal peptide" evidence="12">
    <location>
        <begin position="1"/>
        <end position="24"/>
    </location>
</feature>
<sequence>MEQFSRHHHVGLLFIVLLFGRQHCQESKVSFSPINLEIFNDSNNQRLYVEWNVTGDTSGLDSRFHVEVSRTAETNVIWNETYISNSSKDTFRLSWDSDAPLECYTHFVRIRAGAKEDQEWSPWTQWKTHHGNENMVREKPQVYPHEKTVQEGSSVHFCCIPGRNQTVKQMQYSGKMYSAPPASDGTFEIVAEKVKLTKRGGANIYCKTNKKIHGTVLFVTNPPDEPKNLSCETRDLKMLICTWLPGKESNMDKDRAPRYTLYEQFSQNSKLCTRNNCTWPINKNQQIFNFTLTAENQLGKKSVGVVVNATQRVHLLDPTDFEFYNLNARNVTLKWKLKANYTGLNLYCQTELHKDNQPIQKRNVTLNGKNTESSYAVSLTQLKPYSNYNIRVRCVAVSPVPIWSNWSKQLKLRTHEDVPAAELDVWREVSGAHDSRTVTLYWKPLPEHHANGNILSYNVTWKQLNGQNKYQSKLVPALENSTQVPIEHWAYIIQICVQNAVGRSPPAEIRIPKANINDSDIKEERVNGTHGGIYLSWEEPPAGHYNGFIIDWCNFPKSLNCELQWKKLNSSVHNDVIQSSAFIPGVKYHFRVYGSSEDGEHLLERKAGYMQELACAVTLTMKTEAIKADSVLLTWDSYLRDVCQEGFITDYKIYIKSLKGICGMKNSQENNLTDGTAVCTISIGDSIRQSIAIHPLAPDTKYEIALVATTGGGESPLEFMKIHTQPDTSGVIFAIILPVIIFSVLALILLIVGYWKWHWIKKLCYPDIPDPNKSNILSFPTYKDNKEKVMVPGSCVTQKIEIVYNQELAKPYLNEELKMEGERCQFPSGLTEYCNTGDSLNNTQCIYQSLDDMFDPIPMTSYLEFFNKNYRSTSDEALETLTYKGYKPQTEMLSTKE</sequence>
<dbReference type="GO" id="GO:0005886">
    <property type="term" value="C:plasma membrane"/>
    <property type="evidence" value="ECO:0007669"/>
    <property type="project" value="UniProtKB-ARBA"/>
</dbReference>
<dbReference type="SUPFAM" id="SSF49265">
    <property type="entry name" value="Fibronectin type III"/>
    <property type="match status" value="3"/>
</dbReference>
<evidence type="ECO:0000313" key="14">
    <source>
        <dbReference type="EMBL" id="KAG8456690.1"/>
    </source>
</evidence>
<dbReference type="EMBL" id="JAACNH010000001">
    <property type="protein sequence ID" value="KAG8456690.1"/>
    <property type="molecule type" value="Genomic_DNA"/>
</dbReference>
<keyword evidence="4 12" id="KW-0732">Signal</keyword>